<dbReference type="PROSITE" id="PS00211">
    <property type="entry name" value="ABC_TRANSPORTER_1"/>
    <property type="match status" value="1"/>
</dbReference>
<protein>
    <submittedName>
        <fullName evidence="12">Peptide/nickel transport system ATP-binding protein</fullName>
    </submittedName>
</protein>
<dbReference type="Proteomes" id="UP000256485">
    <property type="component" value="Unassembled WGS sequence"/>
</dbReference>
<keyword evidence="13" id="KW-1185">Reference proteome</keyword>
<dbReference type="CDD" id="cd03257">
    <property type="entry name" value="ABC_NikE_OppD_transporters"/>
    <property type="match status" value="1"/>
</dbReference>
<keyword evidence="8" id="KW-1278">Translocase</keyword>
<evidence type="ECO:0000313" key="13">
    <source>
        <dbReference type="Proteomes" id="UP000256485"/>
    </source>
</evidence>
<dbReference type="InterPro" id="IPR013563">
    <property type="entry name" value="Oligopep_ABC_C"/>
</dbReference>
<dbReference type="SMART" id="SM00382">
    <property type="entry name" value="AAA"/>
    <property type="match status" value="1"/>
</dbReference>
<dbReference type="GO" id="GO:0005524">
    <property type="term" value="F:ATP binding"/>
    <property type="evidence" value="ECO:0007669"/>
    <property type="project" value="UniProtKB-KW"/>
</dbReference>
<reference evidence="12 13" key="1">
    <citation type="submission" date="2018-08" db="EMBL/GenBank/DDBJ databases">
        <title>Sequencing the genomes of 1000 actinobacteria strains.</title>
        <authorList>
            <person name="Klenk H.-P."/>
        </authorList>
    </citation>
    <scope>NUCLEOTIDE SEQUENCE [LARGE SCALE GENOMIC DNA]</scope>
    <source>
        <strain evidence="12 13">DSM 22891</strain>
    </source>
</reference>
<dbReference type="Gene3D" id="3.40.50.300">
    <property type="entry name" value="P-loop containing nucleotide triphosphate hydrolases"/>
    <property type="match status" value="1"/>
</dbReference>
<dbReference type="EMBL" id="QTUC01000001">
    <property type="protein sequence ID" value="REF35778.1"/>
    <property type="molecule type" value="Genomic_DNA"/>
</dbReference>
<dbReference type="InterPro" id="IPR017871">
    <property type="entry name" value="ABC_transporter-like_CS"/>
</dbReference>
<dbReference type="Pfam" id="PF00005">
    <property type="entry name" value="ABC_tran"/>
    <property type="match status" value="1"/>
</dbReference>
<feature type="region of interest" description="Disordered" evidence="10">
    <location>
        <begin position="374"/>
        <end position="403"/>
    </location>
</feature>
<comment type="similarity">
    <text evidence="2">Belongs to the ABC transporter superfamily.</text>
</comment>
<evidence type="ECO:0000313" key="12">
    <source>
        <dbReference type="EMBL" id="REF35778.1"/>
    </source>
</evidence>
<dbReference type="GO" id="GO:0005886">
    <property type="term" value="C:plasma membrane"/>
    <property type="evidence" value="ECO:0007669"/>
    <property type="project" value="UniProtKB-SubCell"/>
</dbReference>
<feature type="compositionally biased region" description="Low complexity" evidence="10">
    <location>
        <begin position="374"/>
        <end position="387"/>
    </location>
</feature>
<evidence type="ECO:0000256" key="4">
    <source>
        <dbReference type="ARBA" id="ARBA00022475"/>
    </source>
</evidence>
<dbReference type="PANTHER" id="PTHR43297">
    <property type="entry name" value="OLIGOPEPTIDE TRANSPORT ATP-BINDING PROTEIN APPD"/>
    <property type="match status" value="1"/>
</dbReference>
<feature type="domain" description="ABC transporter" evidence="11">
    <location>
        <begin position="22"/>
        <end position="303"/>
    </location>
</feature>
<gene>
    <name evidence="12" type="ORF">DFJ64_1169</name>
</gene>
<evidence type="ECO:0000256" key="6">
    <source>
        <dbReference type="ARBA" id="ARBA00022741"/>
    </source>
</evidence>
<dbReference type="GO" id="GO:0016887">
    <property type="term" value="F:ATP hydrolysis activity"/>
    <property type="evidence" value="ECO:0007669"/>
    <property type="project" value="InterPro"/>
</dbReference>
<accession>A0A3D9V1W2</accession>
<evidence type="ECO:0000259" key="11">
    <source>
        <dbReference type="PROSITE" id="PS50893"/>
    </source>
</evidence>
<dbReference type="Pfam" id="PF08352">
    <property type="entry name" value="oligo_HPY"/>
    <property type="match status" value="1"/>
</dbReference>
<organism evidence="12 13">
    <name type="scientific">Thermasporomyces composti</name>
    <dbReference type="NCBI Taxonomy" id="696763"/>
    <lineage>
        <taxon>Bacteria</taxon>
        <taxon>Bacillati</taxon>
        <taxon>Actinomycetota</taxon>
        <taxon>Actinomycetes</taxon>
        <taxon>Propionibacteriales</taxon>
        <taxon>Nocardioidaceae</taxon>
        <taxon>Thermasporomyces</taxon>
    </lineage>
</organism>
<feature type="compositionally biased region" description="Polar residues" evidence="10">
    <location>
        <begin position="388"/>
        <end position="403"/>
    </location>
</feature>
<dbReference type="PANTHER" id="PTHR43297:SF14">
    <property type="entry name" value="ATPASE AAA-TYPE CORE DOMAIN-CONTAINING PROTEIN"/>
    <property type="match status" value="1"/>
</dbReference>
<keyword evidence="3" id="KW-0813">Transport</keyword>
<name>A0A3D9V1W2_THECX</name>
<dbReference type="InterPro" id="IPR003593">
    <property type="entry name" value="AAA+_ATPase"/>
</dbReference>
<evidence type="ECO:0000256" key="7">
    <source>
        <dbReference type="ARBA" id="ARBA00022840"/>
    </source>
</evidence>
<keyword evidence="7 12" id="KW-0067">ATP-binding</keyword>
<dbReference type="AlphaFoldDB" id="A0A3D9V1W2"/>
<evidence type="ECO:0000256" key="1">
    <source>
        <dbReference type="ARBA" id="ARBA00004202"/>
    </source>
</evidence>
<proteinExistence type="inferred from homology"/>
<dbReference type="GO" id="GO:0015833">
    <property type="term" value="P:peptide transport"/>
    <property type="evidence" value="ECO:0007669"/>
    <property type="project" value="InterPro"/>
</dbReference>
<dbReference type="InterPro" id="IPR050388">
    <property type="entry name" value="ABC_Ni/Peptide_Import"/>
</dbReference>
<feature type="region of interest" description="Disordered" evidence="10">
    <location>
        <begin position="89"/>
        <end position="121"/>
    </location>
</feature>
<comment type="caution">
    <text evidence="12">The sequence shown here is derived from an EMBL/GenBank/DDBJ whole genome shotgun (WGS) entry which is preliminary data.</text>
</comment>
<dbReference type="RefSeq" id="WP_115849510.1">
    <property type="nucleotide sequence ID" value="NZ_QTUC01000001.1"/>
</dbReference>
<feature type="compositionally biased region" description="Basic and acidic residues" evidence="10">
    <location>
        <begin position="91"/>
        <end position="115"/>
    </location>
</feature>
<evidence type="ECO:0000256" key="3">
    <source>
        <dbReference type="ARBA" id="ARBA00022448"/>
    </source>
</evidence>
<dbReference type="InterPro" id="IPR003439">
    <property type="entry name" value="ABC_transporter-like_ATP-bd"/>
</dbReference>
<evidence type="ECO:0000256" key="8">
    <source>
        <dbReference type="ARBA" id="ARBA00022967"/>
    </source>
</evidence>
<evidence type="ECO:0000256" key="9">
    <source>
        <dbReference type="ARBA" id="ARBA00023136"/>
    </source>
</evidence>
<keyword evidence="9" id="KW-0472">Membrane</keyword>
<evidence type="ECO:0000256" key="10">
    <source>
        <dbReference type="SAM" id="MobiDB-lite"/>
    </source>
</evidence>
<dbReference type="PROSITE" id="PS50893">
    <property type="entry name" value="ABC_TRANSPORTER_2"/>
    <property type="match status" value="1"/>
</dbReference>
<dbReference type="InterPro" id="IPR027417">
    <property type="entry name" value="P-loop_NTPase"/>
</dbReference>
<keyword evidence="6" id="KW-0547">Nucleotide-binding</keyword>
<evidence type="ECO:0000256" key="5">
    <source>
        <dbReference type="ARBA" id="ARBA00022519"/>
    </source>
</evidence>
<sequence>MTEATVSTTTDVEMPSDTVVSVRDLHVEFPTQVGLVRALNGVSFDVPRGKVLGIVGESGCGKSVTARAILRIIERPGRIVSGNIYFRPQRHLRDEPGGTRRSEKGQRKGGQEHSLDGGIVDLTAMDPNSPEIRAIRGQEISMIFQEPMTSLNPVYTVGNQIEEAILLHQTSDRDEAHRRAVEILRRVGMPNPERIARSYPHQLSGGMRQRAMIAMALSCTPTLLIADEPTTALDVTTEAQILELMRELQADFGMSIMFITHSMGVVAQLCDEVVVMYLGRVVERANVEDLFYNPKHPYTVSLLRSIPRLGVNRGQKLEVIKGSVPDPYSRVPGCPFHPRCPSAMPGLCDKVLPLETPVPGDTAHTVRCHLYPGSTPADAASSTAPNAQPSTAAPSGTDSPAGN</sequence>
<keyword evidence="4" id="KW-1003">Cell membrane</keyword>
<keyword evidence="5" id="KW-0997">Cell inner membrane</keyword>
<dbReference type="SUPFAM" id="SSF52540">
    <property type="entry name" value="P-loop containing nucleoside triphosphate hydrolases"/>
    <property type="match status" value="1"/>
</dbReference>
<dbReference type="OrthoDB" id="5357528at2"/>
<dbReference type="NCBIfam" id="TIGR01727">
    <property type="entry name" value="oligo_HPY"/>
    <property type="match status" value="1"/>
</dbReference>
<evidence type="ECO:0000256" key="2">
    <source>
        <dbReference type="ARBA" id="ARBA00005417"/>
    </source>
</evidence>
<comment type="subcellular location">
    <subcellularLocation>
        <location evidence="1">Cell membrane</location>
        <topology evidence="1">Peripheral membrane protein</topology>
    </subcellularLocation>
</comment>